<comment type="subcellular location">
    <subcellularLocation>
        <location evidence="1">Mitochondrion outer membrane</location>
        <topology evidence="1">Multi-pass membrane protein</topology>
    </subcellularLocation>
</comment>
<organism evidence="9 10">
    <name type="scientific">Ignelater luminosus</name>
    <name type="common">Cucubano</name>
    <name type="synonym">Pyrophorus luminosus</name>
    <dbReference type="NCBI Taxonomy" id="2038154"/>
    <lineage>
        <taxon>Eukaryota</taxon>
        <taxon>Metazoa</taxon>
        <taxon>Ecdysozoa</taxon>
        <taxon>Arthropoda</taxon>
        <taxon>Hexapoda</taxon>
        <taxon>Insecta</taxon>
        <taxon>Pterygota</taxon>
        <taxon>Neoptera</taxon>
        <taxon>Endopterygota</taxon>
        <taxon>Coleoptera</taxon>
        <taxon>Polyphaga</taxon>
        <taxon>Elateriformia</taxon>
        <taxon>Elateroidea</taxon>
        <taxon>Elateridae</taxon>
        <taxon>Agrypninae</taxon>
        <taxon>Pyrophorini</taxon>
        <taxon>Ignelater</taxon>
    </lineage>
</organism>
<keyword evidence="4" id="KW-0812">Transmembrane</keyword>
<keyword evidence="5" id="KW-1000">Mitochondrion outer membrane</keyword>
<keyword evidence="7" id="KW-0472">Membrane</keyword>
<dbReference type="Gene3D" id="2.40.160.50">
    <property type="entry name" value="membrane protein fhac: a member of the omp85/tpsb transporter family"/>
    <property type="match status" value="1"/>
</dbReference>
<evidence type="ECO:0000256" key="5">
    <source>
        <dbReference type="ARBA" id="ARBA00022787"/>
    </source>
</evidence>
<dbReference type="AlphaFoldDB" id="A0A8K0DF57"/>
<dbReference type="Proteomes" id="UP000801492">
    <property type="component" value="Unassembled WGS sequence"/>
</dbReference>
<reference evidence="9" key="1">
    <citation type="submission" date="2019-08" db="EMBL/GenBank/DDBJ databases">
        <title>The genome of the North American firefly Photinus pyralis.</title>
        <authorList>
            <consortium name="Photinus pyralis genome working group"/>
            <person name="Fallon T.R."/>
            <person name="Sander Lower S.E."/>
            <person name="Weng J.-K."/>
        </authorList>
    </citation>
    <scope>NUCLEOTIDE SEQUENCE</scope>
    <source>
        <strain evidence="9">TRF0915ILg1</strain>
        <tissue evidence="9">Whole body</tissue>
    </source>
</reference>
<dbReference type="FunFam" id="2.40.160.50:FF:000002">
    <property type="entry name" value="sorting and assembly machinery component 50 homolog"/>
    <property type="match status" value="1"/>
</dbReference>
<dbReference type="PROSITE" id="PS51779">
    <property type="entry name" value="POTRA"/>
    <property type="match status" value="1"/>
</dbReference>
<keyword evidence="3" id="KW-1134">Transmembrane beta strand</keyword>
<dbReference type="InterPro" id="IPR039910">
    <property type="entry name" value="D15-like"/>
</dbReference>
<dbReference type="InterPro" id="IPR034746">
    <property type="entry name" value="POTRA"/>
</dbReference>
<dbReference type="OrthoDB" id="1724197at2759"/>
<evidence type="ECO:0000313" key="10">
    <source>
        <dbReference type="Proteomes" id="UP000801492"/>
    </source>
</evidence>
<feature type="domain" description="POTRA" evidence="8">
    <location>
        <begin position="39"/>
        <end position="119"/>
    </location>
</feature>
<dbReference type="GO" id="GO:0033108">
    <property type="term" value="P:mitochondrial respiratory chain complex assembly"/>
    <property type="evidence" value="ECO:0007669"/>
    <property type="project" value="TreeGrafter"/>
</dbReference>
<evidence type="ECO:0000313" key="9">
    <source>
        <dbReference type="EMBL" id="KAF2904629.1"/>
    </source>
</evidence>
<evidence type="ECO:0000256" key="3">
    <source>
        <dbReference type="ARBA" id="ARBA00022452"/>
    </source>
</evidence>
<comment type="similarity">
    <text evidence="2">Belongs to the SAM50/omp85 family.</text>
</comment>
<evidence type="ECO:0000256" key="1">
    <source>
        <dbReference type="ARBA" id="ARBA00004374"/>
    </source>
</evidence>
<evidence type="ECO:0000256" key="7">
    <source>
        <dbReference type="ARBA" id="ARBA00023136"/>
    </source>
</evidence>
<name>A0A8K0DF57_IGNLU</name>
<sequence length="464" mass="51028">MGIVHAKESEKFAIPKRELNYNSCDGGETKEIQLEGVQARVDRIHVSGLARTKDDIVEDAVKDLFTASDFQDVLLKAHKVRTKLDSLGCFRNIAVYIDTSKGPHATPNGLEVTFHVKELRRIVGGVNTQVGENEGSLVVGLRAPNLLGRGERLQTEYSYGSKRSNNFNVSFIKPFRGKHNPMFSASVYQSTSEWPVSGYKELDKGLLLDFGFNSFSAVRHNFQWDAAIRDLSVLSRSSSFDVREGAGVHLKSSLKHILSIDLRDDVIFPTCGSLLQITSEFAGAGGNVGFVKNDAFIQTNFSLMDDIVLQASASGGILNSLGNDYLVCLSDVYYLGGPLSLRGFQTRGVGPHSEGNSIGSSWFWSTGLHLYTPLPFRPGRGGFGELFRTHLFVNAGNINPFKIGDERSSFEQITDNIRIAYGIGIAIRLGQMARIEVNYCFPHAYDPQDSPQPGVQFGIGVQFL</sequence>
<comment type="caution">
    <text evidence="9">The sequence shown here is derived from an EMBL/GenBank/DDBJ whole genome shotgun (WGS) entry which is preliminary data.</text>
</comment>
<evidence type="ECO:0000256" key="4">
    <source>
        <dbReference type="ARBA" id="ARBA00022692"/>
    </source>
</evidence>
<dbReference type="GO" id="GO:0045040">
    <property type="term" value="P:protein insertion into mitochondrial outer membrane"/>
    <property type="evidence" value="ECO:0007669"/>
    <property type="project" value="TreeGrafter"/>
</dbReference>
<keyword evidence="6" id="KW-0496">Mitochondrion</keyword>
<dbReference type="InterPro" id="IPR000184">
    <property type="entry name" value="Bac_surfAg_D15"/>
</dbReference>
<keyword evidence="10" id="KW-1185">Reference proteome</keyword>
<dbReference type="Pfam" id="PF01103">
    <property type="entry name" value="Omp85"/>
    <property type="match status" value="1"/>
</dbReference>
<gene>
    <name evidence="9" type="ORF">ILUMI_01545</name>
</gene>
<dbReference type="EMBL" id="VTPC01000721">
    <property type="protein sequence ID" value="KAF2904629.1"/>
    <property type="molecule type" value="Genomic_DNA"/>
</dbReference>
<evidence type="ECO:0000259" key="8">
    <source>
        <dbReference type="PROSITE" id="PS51779"/>
    </source>
</evidence>
<protein>
    <recommendedName>
        <fullName evidence="8">POTRA domain-containing protein</fullName>
    </recommendedName>
</protein>
<dbReference type="PANTHER" id="PTHR12815:SF18">
    <property type="entry name" value="SORTING AND ASSEMBLY MACHINERY COMPONENT 50 HOMOLOG"/>
    <property type="match status" value="1"/>
</dbReference>
<dbReference type="GO" id="GO:0005741">
    <property type="term" value="C:mitochondrial outer membrane"/>
    <property type="evidence" value="ECO:0007669"/>
    <property type="project" value="UniProtKB-SubCell"/>
</dbReference>
<evidence type="ECO:0000256" key="6">
    <source>
        <dbReference type="ARBA" id="ARBA00023128"/>
    </source>
</evidence>
<dbReference type="PANTHER" id="PTHR12815">
    <property type="entry name" value="SORTING AND ASSEMBLY MACHINERY SAMM50 PROTEIN FAMILY MEMBER"/>
    <property type="match status" value="1"/>
</dbReference>
<evidence type="ECO:0000256" key="2">
    <source>
        <dbReference type="ARBA" id="ARBA00010913"/>
    </source>
</evidence>
<accession>A0A8K0DF57</accession>
<proteinExistence type="inferred from homology"/>